<gene>
    <name evidence="17" type="primary">BABAM2_2</name>
    <name evidence="17" type="ORF">AMECASPLE_027425</name>
</gene>
<accession>A0ABV0XI56</accession>
<evidence type="ECO:0000256" key="1">
    <source>
        <dbReference type="ARBA" id="ARBA00004123"/>
    </source>
</evidence>
<keyword evidence="3 15" id="KW-0963">Cytoplasm</keyword>
<evidence type="ECO:0000256" key="13">
    <source>
        <dbReference type="ARBA" id="ARBA00023306"/>
    </source>
</evidence>
<dbReference type="PANTHER" id="PTHR15189:SF7">
    <property type="entry name" value="BRISC AND BRCA1-A COMPLEX MEMBER 2"/>
    <property type="match status" value="1"/>
</dbReference>
<evidence type="ECO:0000256" key="2">
    <source>
        <dbReference type="ARBA" id="ARBA00019438"/>
    </source>
</evidence>
<keyword evidence="7 15" id="KW-0227">DNA damage</keyword>
<evidence type="ECO:0000256" key="6">
    <source>
        <dbReference type="ARBA" id="ARBA00022737"/>
    </source>
</evidence>
<keyword evidence="9 15" id="KW-0833">Ubl conjugation pathway</keyword>
<keyword evidence="12 15" id="KW-0539">Nucleus</keyword>
<dbReference type="EMBL" id="JAHRIP010002901">
    <property type="protein sequence ID" value="MEQ2281154.1"/>
    <property type="molecule type" value="Genomic_DNA"/>
</dbReference>
<evidence type="ECO:0000256" key="16">
    <source>
        <dbReference type="SAM" id="MobiDB-lite"/>
    </source>
</evidence>
<evidence type="ECO:0000256" key="9">
    <source>
        <dbReference type="ARBA" id="ARBA00022786"/>
    </source>
</evidence>
<keyword evidence="8 15" id="KW-0498">Mitosis</keyword>
<evidence type="ECO:0000256" key="7">
    <source>
        <dbReference type="ARBA" id="ARBA00022763"/>
    </source>
</evidence>
<protein>
    <recommendedName>
        <fullName evidence="2 15">BRISC and BRCA1-A complex member 2</fullName>
    </recommendedName>
</protein>
<proteinExistence type="inferred from homology"/>
<comment type="subcellular location">
    <subcellularLocation>
        <location evidence="15">Cytoplasm</location>
    </subcellularLocation>
    <subcellularLocation>
        <location evidence="1 15">Nucleus</location>
    </subcellularLocation>
    <text evidence="15">Localizes at sites of DNA damage at double-strand breaks (DSBs).</text>
</comment>
<organism evidence="17 18">
    <name type="scientific">Ameca splendens</name>
    <dbReference type="NCBI Taxonomy" id="208324"/>
    <lineage>
        <taxon>Eukaryota</taxon>
        <taxon>Metazoa</taxon>
        <taxon>Chordata</taxon>
        <taxon>Craniata</taxon>
        <taxon>Vertebrata</taxon>
        <taxon>Euteleostomi</taxon>
        <taxon>Actinopterygii</taxon>
        <taxon>Neopterygii</taxon>
        <taxon>Teleostei</taxon>
        <taxon>Neoteleostei</taxon>
        <taxon>Acanthomorphata</taxon>
        <taxon>Ovalentaria</taxon>
        <taxon>Atherinomorphae</taxon>
        <taxon>Cyprinodontiformes</taxon>
        <taxon>Goodeidae</taxon>
        <taxon>Ameca</taxon>
    </lineage>
</organism>
<keyword evidence="10 15" id="KW-0156">Chromatin regulator</keyword>
<comment type="subunit">
    <text evidence="15">Component of the ARISC complex. Component of the BRCA1-A complex. Component of the BRISC complex. Binds polyubiquitin.</text>
</comment>
<keyword evidence="13 15" id="KW-0131">Cell cycle</keyword>
<evidence type="ECO:0000256" key="12">
    <source>
        <dbReference type="ARBA" id="ARBA00023242"/>
    </source>
</evidence>
<evidence type="ECO:0000256" key="5">
    <source>
        <dbReference type="ARBA" id="ARBA00022703"/>
    </source>
</evidence>
<evidence type="ECO:0000256" key="15">
    <source>
        <dbReference type="RuleBase" id="RU368019"/>
    </source>
</evidence>
<dbReference type="Proteomes" id="UP001469553">
    <property type="component" value="Unassembled WGS sequence"/>
</dbReference>
<sequence length="106" mass="11572">MVGSILESTSPKSDRPTLVSFRPRTVDTMNNMSPEVALHRISPELRPLLCSVVRNGRVGLDSTNCLRVTDLKTGCTSLTPGPCCDRFKLHIPYAGETLKCKLASVL</sequence>
<keyword evidence="5 15" id="KW-0053">Apoptosis</keyword>
<feature type="compositionally biased region" description="Polar residues" evidence="16">
    <location>
        <begin position="1"/>
        <end position="11"/>
    </location>
</feature>
<dbReference type="Pfam" id="PF06113">
    <property type="entry name" value="BRE"/>
    <property type="match status" value="1"/>
</dbReference>
<name>A0ABV0XI56_9TELE</name>
<evidence type="ECO:0000256" key="10">
    <source>
        <dbReference type="ARBA" id="ARBA00022853"/>
    </source>
</evidence>
<reference evidence="17 18" key="1">
    <citation type="submission" date="2021-06" db="EMBL/GenBank/DDBJ databases">
        <authorList>
            <person name="Palmer J.M."/>
        </authorList>
    </citation>
    <scope>NUCLEOTIDE SEQUENCE [LARGE SCALE GENOMIC DNA]</scope>
    <source>
        <strain evidence="17 18">AS_MEX2019</strain>
        <tissue evidence="17">Muscle</tissue>
    </source>
</reference>
<dbReference type="InterPro" id="IPR010358">
    <property type="entry name" value="BRE"/>
</dbReference>
<keyword evidence="18" id="KW-1185">Reference proteome</keyword>
<evidence type="ECO:0000256" key="11">
    <source>
        <dbReference type="ARBA" id="ARBA00023204"/>
    </source>
</evidence>
<comment type="function">
    <text evidence="15">May play a role in homeostasis or cellular differentiation in cells of neural, epithelial and germline origins. May also act as a death receptor-associated anti-apoptotic protein, which inhibits the mitochondrial apoptotic pathway.</text>
</comment>
<evidence type="ECO:0000256" key="8">
    <source>
        <dbReference type="ARBA" id="ARBA00022776"/>
    </source>
</evidence>
<keyword evidence="6" id="KW-0677">Repeat</keyword>
<keyword evidence="4 15" id="KW-0132">Cell division</keyword>
<evidence type="ECO:0000256" key="14">
    <source>
        <dbReference type="ARBA" id="ARBA00025766"/>
    </source>
</evidence>
<evidence type="ECO:0000256" key="4">
    <source>
        <dbReference type="ARBA" id="ARBA00022618"/>
    </source>
</evidence>
<comment type="similarity">
    <text evidence="14 15">Belongs to the BABAM2 family.</text>
</comment>
<dbReference type="PANTHER" id="PTHR15189">
    <property type="entry name" value="BRISC AND BRCA1-A COMPLEX MEMBER 2"/>
    <property type="match status" value="1"/>
</dbReference>
<comment type="caution">
    <text evidence="17">The sequence shown here is derived from an EMBL/GenBank/DDBJ whole genome shotgun (WGS) entry which is preliminary data.</text>
</comment>
<evidence type="ECO:0000256" key="3">
    <source>
        <dbReference type="ARBA" id="ARBA00022490"/>
    </source>
</evidence>
<evidence type="ECO:0000313" key="17">
    <source>
        <dbReference type="EMBL" id="MEQ2281154.1"/>
    </source>
</evidence>
<comment type="domain">
    <text evidence="15">Contains 2 ubiquitin-conjugating enzyme family-like (UEV-like) regions. These regions lack the critical Cys residues required for ubiquitination but retain the ability to bind ubiquitin.</text>
</comment>
<keyword evidence="11 15" id="KW-0234">DNA repair</keyword>
<feature type="region of interest" description="Disordered" evidence="16">
    <location>
        <begin position="1"/>
        <end position="20"/>
    </location>
</feature>
<evidence type="ECO:0000313" key="18">
    <source>
        <dbReference type="Proteomes" id="UP001469553"/>
    </source>
</evidence>